<dbReference type="OrthoDB" id="2021064at2759"/>
<keyword evidence="3" id="KW-0238">DNA-binding</keyword>
<dbReference type="STRING" id="4540.A0A3L6TKJ1"/>
<proteinExistence type="predicted"/>
<dbReference type="AlphaFoldDB" id="A0A3L6TKJ1"/>
<keyword evidence="5" id="KW-0539">Nucleus</keyword>
<keyword evidence="4" id="KW-0804">Transcription</keyword>
<comment type="subcellular location">
    <subcellularLocation>
        <location evidence="1">Nucleus</location>
    </subcellularLocation>
</comment>
<feature type="compositionally biased region" description="Basic residues" evidence="6">
    <location>
        <begin position="95"/>
        <end position="105"/>
    </location>
</feature>
<evidence type="ECO:0000256" key="6">
    <source>
        <dbReference type="SAM" id="MobiDB-lite"/>
    </source>
</evidence>
<feature type="compositionally biased region" description="Low complexity" evidence="6">
    <location>
        <begin position="64"/>
        <end position="93"/>
    </location>
</feature>
<dbReference type="EMBL" id="PQIB02000001">
    <property type="protein sequence ID" value="RLN40061.1"/>
    <property type="molecule type" value="Genomic_DNA"/>
</dbReference>
<dbReference type="PANTHER" id="PTHR32096:SF146">
    <property type="entry name" value="WRKY TRANSCRIPTION FACTOR 19-RELATED"/>
    <property type="match status" value="1"/>
</dbReference>
<dbReference type="PANTHER" id="PTHR32096">
    <property type="entry name" value="WRKY TRANSCRIPTION FACTOR 30-RELATED-RELATED"/>
    <property type="match status" value="1"/>
</dbReference>
<evidence type="ECO:0000256" key="3">
    <source>
        <dbReference type="ARBA" id="ARBA00023125"/>
    </source>
</evidence>
<evidence type="ECO:0000256" key="2">
    <source>
        <dbReference type="ARBA" id="ARBA00023015"/>
    </source>
</evidence>
<keyword evidence="9" id="KW-1185">Reference proteome</keyword>
<protein>
    <submittedName>
        <fullName evidence="8">WRKY transcription factor 70 isoform X2</fullName>
    </submittedName>
</protein>
<dbReference type="SUPFAM" id="SSF118290">
    <property type="entry name" value="WRKY DNA-binding domain"/>
    <property type="match status" value="1"/>
</dbReference>
<dbReference type="GO" id="GO:0005634">
    <property type="term" value="C:nucleus"/>
    <property type="evidence" value="ECO:0007669"/>
    <property type="project" value="UniProtKB-SubCell"/>
</dbReference>
<dbReference type="InterPro" id="IPR044810">
    <property type="entry name" value="WRKY_plant"/>
</dbReference>
<evidence type="ECO:0000313" key="9">
    <source>
        <dbReference type="Proteomes" id="UP000275267"/>
    </source>
</evidence>
<evidence type="ECO:0000313" key="8">
    <source>
        <dbReference type="EMBL" id="RLN40061.1"/>
    </source>
</evidence>
<dbReference type="Proteomes" id="UP000275267">
    <property type="component" value="Unassembled WGS sequence"/>
</dbReference>
<dbReference type="Pfam" id="PF03106">
    <property type="entry name" value="WRKY"/>
    <property type="match status" value="1"/>
</dbReference>
<dbReference type="GO" id="GO:0000976">
    <property type="term" value="F:transcription cis-regulatory region binding"/>
    <property type="evidence" value="ECO:0007669"/>
    <property type="project" value="TreeGrafter"/>
</dbReference>
<dbReference type="InterPro" id="IPR036576">
    <property type="entry name" value="WRKY_dom_sf"/>
</dbReference>
<dbReference type="InterPro" id="IPR003657">
    <property type="entry name" value="WRKY_dom"/>
</dbReference>
<evidence type="ECO:0000256" key="5">
    <source>
        <dbReference type="ARBA" id="ARBA00023242"/>
    </source>
</evidence>
<keyword evidence="2" id="KW-0805">Transcription regulation</keyword>
<dbReference type="GO" id="GO:0003700">
    <property type="term" value="F:DNA-binding transcription factor activity"/>
    <property type="evidence" value="ECO:0007669"/>
    <property type="project" value="InterPro"/>
</dbReference>
<reference evidence="9" key="1">
    <citation type="journal article" date="2019" name="Nat. Commun.">
        <title>The genome of broomcorn millet.</title>
        <authorList>
            <person name="Zou C."/>
            <person name="Miki D."/>
            <person name="Li D."/>
            <person name="Tang Q."/>
            <person name="Xiao L."/>
            <person name="Rajput S."/>
            <person name="Deng P."/>
            <person name="Jia W."/>
            <person name="Huang R."/>
            <person name="Zhang M."/>
            <person name="Sun Y."/>
            <person name="Hu J."/>
            <person name="Fu X."/>
            <person name="Schnable P.S."/>
            <person name="Li F."/>
            <person name="Zhang H."/>
            <person name="Feng B."/>
            <person name="Zhu X."/>
            <person name="Liu R."/>
            <person name="Schnable J.C."/>
            <person name="Zhu J.-K."/>
            <person name="Zhang H."/>
        </authorList>
    </citation>
    <scope>NUCLEOTIDE SEQUENCE [LARGE SCALE GENOMIC DNA]</scope>
</reference>
<feature type="compositionally biased region" description="Basic and acidic residues" evidence="6">
    <location>
        <begin position="106"/>
        <end position="115"/>
    </location>
</feature>
<feature type="domain" description="WRKY" evidence="7">
    <location>
        <begin position="111"/>
        <end position="179"/>
    </location>
</feature>
<dbReference type="PROSITE" id="PS50811">
    <property type="entry name" value="WRKY"/>
    <property type="match status" value="1"/>
</dbReference>
<organism evidence="8 9">
    <name type="scientific">Panicum miliaceum</name>
    <name type="common">Proso millet</name>
    <name type="synonym">Broomcorn millet</name>
    <dbReference type="NCBI Taxonomy" id="4540"/>
    <lineage>
        <taxon>Eukaryota</taxon>
        <taxon>Viridiplantae</taxon>
        <taxon>Streptophyta</taxon>
        <taxon>Embryophyta</taxon>
        <taxon>Tracheophyta</taxon>
        <taxon>Spermatophyta</taxon>
        <taxon>Magnoliopsida</taxon>
        <taxon>Liliopsida</taxon>
        <taxon>Poales</taxon>
        <taxon>Poaceae</taxon>
        <taxon>PACMAD clade</taxon>
        <taxon>Panicoideae</taxon>
        <taxon>Panicodae</taxon>
        <taxon>Paniceae</taxon>
        <taxon>Panicinae</taxon>
        <taxon>Panicum</taxon>
        <taxon>Panicum sect. Panicum</taxon>
    </lineage>
</organism>
<accession>A0A3L6TKJ1</accession>
<name>A0A3L6TKJ1_PANMI</name>
<comment type="caution">
    <text evidence="8">The sequence shown here is derived from an EMBL/GenBank/DDBJ whole genome shotgun (WGS) entry which is preliminary data.</text>
</comment>
<sequence length="329" mass="33629">MSTTLPAERAAAAANDLVEARDGAATLRTFLLQLDDRRAPWAQGVVDGVLSRLSSAMSALDVGGAAAEGGQSPAAGSGSGGASRPQQSASSSGNTKKRSFSRRSQRPSDTKITDTLEDGHVWRKYGQKEIQNSSYPRSYYRCTHSSGQGCNAKRQVQSSETDPSKYVVTYYGEHTCRDPSTIPVVVHDAGAAAPDRASNLISFGPNGASNNAAASAGAYSSSQYLAMGGSTTADQLSTSWCTSDDMFSSSAGSFMQVEELIGAVVGTAGVTSTAMAGSSALDRGGLGGMASSGGGNASFPPSPNGLSRFVVGSLGSIGGDDDDLFSMEP</sequence>
<feature type="region of interest" description="Disordered" evidence="6">
    <location>
        <begin position="64"/>
        <end position="115"/>
    </location>
</feature>
<evidence type="ECO:0000256" key="1">
    <source>
        <dbReference type="ARBA" id="ARBA00004123"/>
    </source>
</evidence>
<gene>
    <name evidence="8" type="ORF">C2845_PM01G14250</name>
</gene>
<evidence type="ECO:0000259" key="7">
    <source>
        <dbReference type="PROSITE" id="PS50811"/>
    </source>
</evidence>
<evidence type="ECO:0000256" key="4">
    <source>
        <dbReference type="ARBA" id="ARBA00023163"/>
    </source>
</evidence>
<dbReference type="SMART" id="SM00774">
    <property type="entry name" value="WRKY"/>
    <property type="match status" value="1"/>
</dbReference>
<dbReference type="Gene3D" id="2.20.25.80">
    <property type="entry name" value="WRKY domain"/>
    <property type="match status" value="1"/>
</dbReference>